<dbReference type="Proteomes" id="UP001420932">
    <property type="component" value="Unassembled WGS sequence"/>
</dbReference>
<gene>
    <name evidence="1" type="ORF">Syun_015331</name>
</gene>
<accession>A0AAP0PCQ4</accession>
<sequence>MALEVGDHNGLISSYLEVQKWGSQKCYLSVKRSHKCMYSGTEDPVLNLL</sequence>
<proteinExistence type="predicted"/>
<organism evidence="1 2">
    <name type="scientific">Stephania yunnanensis</name>
    <dbReference type="NCBI Taxonomy" id="152371"/>
    <lineage>
        <taxon>Eukaryota</taxon>
        <taxon>Viridiplantae</taxon>
        <taxon>Streptophyta</taxon>
        <taxon>Embryophyta</taxon>
        <taxon>Tracheophyta</taxon>
        <taxon>Spermatophyta</taxon>
        <taxon>Magnoliopsida</taxon>
        <taxon>Ranunculales</taxon>
        <taxon>Menispermaceae</taxon>
        <taxon>Menispermoideae</taxon>
        <taxon>Cissampelideae</taxon>
        <taxon>Stephania</taxon>
    </lineage>
</organism>
<comment type="caution">
    <text evidence="1">The sequence shown here is derived from an EMBL/GenBank/DDBJ whole genome shotgun (WGS) entry which is preliminary data.</text>
</comment>
<dbReference type="EMBL" id="JBBNAF010000006">
    <property type="protein sequence ID" value="KAK9136001.1"/>
    <property type="molecule type" value="Genomic_DNA"/>
</dbReference>
<name>A0AAP0PCQ4_9MAGN</name>
<evidence type="ECO:0000313" key="2">
    <source>
        <dbReference type="Proteomes" id="UP001420932"/>
    </source>
</evidence>
<evidence type="ECO:0000313" key="1">
    <source>
        <dbReference type="EMBL" id="KAK9136001.1"/>
    </source>
</evidence>
<dbReference type="AlphaFoldDB" id="A0AAP0PCQ4"/>
<keyword evidence="2" id="KW-1185">Reference proteome</keyword>
<reference evidence="1 2" key="1">
    <citation type="submission" date="2024-01" db="EMBL/GenBank/DDBJ databases">
        <title>Genome assemblies of Stephania.</title>
        <authorList>
            <person name="Yang L."/>
        </authorList>
    </citation>
    <scope>NUCLEOTIDE SEQUENCE [LARGE SCALE GENOMIC DNA]</scope>
    <source>
        <strain evidence="1">YNDBR</strain>
        <tissue evidence="1">Leaf</tissue>
    </source>
</reference>
<protein>
    <submittedName>
        <fullName evidence="1">Uncharacterized protein</fullName>
    </submittedName>
</protein>